<evidence type="ECO:0000313" key="2">
    <source>
        <dbReference type="EMBL" id="EKE26301.1"/>
    </source>
</evidence>
<sequence length="343" mass="41546">MKNNLWFTLIETLVSVIIAAILMTSVTILISNWLKSNTKSQNSIKQQSNNIDFKERVFDLTNNFNWEIIFSWSDFWEKYKTGYFLKTNSPELPITFIWIKSFTWYCDSYSWITENSWTFQRLTIKWILPDEWIDLSGNLNSINYSLSSDWNSLFSWSQIIIWDWYPWNLIDNSDSTKAQLNHPFSLIVWTDSIFIADTLNDRILSYSWNLWITEVLWPSNWISKPNSLYLNWNDLYIWNVWNWKVYNLSFSSSSESLSWNNLSIYSSWNLYPYYNWSSFVNNIDWTWSLNKNIFDDDSDYILKNFDIIKSWNIFNFRIEYYENYNCLDENGWNTKEILIKKSL</sequence>
<gene>
    <name evidence="2" type="ORF">ACD_4C00342G0004</name>
</gene>
<organism evidence="2">
    <name type="scientific">uncultured bacterium</name>
    <name type="common">gcode 4</name>
    <dbReference type="NCBI Taxonomy" id="1234023"/>
    <lineage>
        <taxon>Bacteria</taxon>
        <taxon>environmental samples</taxon>
    </lineage>
</organism>
<proteinExistence type="predicted"/>
<keyword evidence="1" id="KW-0812">Transmembrane</keyword>
<protein>
    <submittedName>
        <fullName evidence="2">Uncharacterized protein</fullName>
    </submittedName>
</protein>
<feature type="transmembrane region" description="Helical" evidence="1">
    <location>
        <begin position="6"/>
        <end position="30"/>
    </location>
</feature>
<keyword evidence="1" id="KW-1133">Transmembrane helix</keyword>
<reference evidence="2" key="1">
    <citation type="journal article" date="2012" name="Science">
        <title>Fermentation, hydrogen, and sulfur metabolism in multiple uncultivated bacterial phyla.</title>
        <authorList>
            <person name="Wrighton K.C."/>
            <person name="Thomas B.C."/>
            <person name="Sharon I."/>
            <person name="Miller C.S."/>
            <person name="Castelle C.J."/>
            <person name="VerBerkmoes N.C."/>
            <person name="Wilkins M.J."/>
            <person name="Hettich R.L."/>
            <person name="Lipton M.S."/>
            <person name="Williams K.H."/>
            <person name="Long P.E."/>
            <person name="Banfield J.F."/>
        </authorList>
    </citation>
    <scope>NUCLEOTIDE SEQUENCE [LARGE SCALE GENOMIC DNA]</scope>
</reference>
<keyword evidence="1" id="KW-0472">Membrane</keyword>
<comment type="caution">
    <text evidence="2">The sequence shown here is derived from an EMBL/GenBank/DDBJ whole genome shotgun (WGS) entry which is preliminary data.</text>
</comment>
<accession>K2F5C6</accession>
<dbReference type="EMBL" id="AMFJ01000858">
    <property type="protein sequence ID" value="EKE26301.1"/>
    <property type="molecule type" value="Genomic_DNA"/>
</dbReference>
<evidence type="ECO:0000256" key="1">
    <source>
        <dbReference type="SAM" id="Phobius"/>
    </source>
</evidence>
<dbReference type="AlphaFoldDB" id="K2F5C6"/>
<name>K2F5C6_9BACT</name>